<dbReference type="GeneID" id="68574108"/>
<dbReference type="Pfam" id="PF05768">
    <property type="entry name" value="Glrx-like"/>
    <property type="match status" value="1"/>
</dbReference>
<evidence type="ECO:0000313" key="1">
    <source>
        <dbReference type="EMBL" id="GAA0650890.1"/>
    </source>
</evidence>
<sequence length="84" mass="9744">MSVRVTVYSRADCHLCEDAIETIESVRERVRVDVAIEEVDVDDDPELRAAYGERVPYVFVDGDPAFKFRVDADELEERLSRPRR</sequence>
<dbReference type="RefSeq" id="WP_227261081.1">
    <property type="nucleotide sequence ID" value="NZ_BAAADU010000002.1"/>
</dbReference>
<name>A0AAV3T1E6_9EURY</name>
<dbReference type="InterPro" id="IPR036249">
    <property type="entry name" value="Thioredoxin-like_sf"/>
</dbReference>
<accession>A0AAV3T1E6</accession>
<dbReference type="Gene3D" id="3.40.30.10">
    <property type="entry name" value="Glutaredoxin"/>
    <property type="match status" value="1"/>
</dbReference>
<gene>
    <name evidence="1" type="ORF">GCM10009019_12230</name>
</gene>
<evidence type="ECO:0000313" key="2">
    <source>
        <dbReference type="Proteomes" id="UP001500194"/>
    </source>
</evidence>
<comment type="caution">
    <text evidence="1">The sequence shown here is derived from an EMBL/GenBank/DDBJ whole genome shotgun (WGS) entry which is preliminary data.</text>
</comment>
<protein>
    <submittedName>
        <fullName evidence="1">Glutaredoxin family protein</fullName>
    </submittedName>
</protein>
<dbReference type="Proteomes" id="UP001500194">
    <property type="component" value="Unassembled WGS sequence"/>
</dbReference>
<proteinExistence type="predicted"/>
<keyword evidence="2" id="KW-1185">Reference proteome</keyword>
<dbReference type="EMBL" id="BAAADU010000002">
    <property type="protein sequence ID" value="GAA0650890.1"/>
    <property type="molecule type" value="Genomic_DNA"/>
</dbReference>
<organism evidence="1 2">
    <name type="scientific">Salarchaeum japonicum</name>
    <dbReference type="NCBI Taxonomy" id="555573"/>
    <lineage>
        <taxon>Archaea</taxon>
        <taxon>Methanobacteriati</taxon>
        <taxon>Methanobacteriota</taxon>
        <taxon>Stenosarchaea group</taxon>
        <taxon>Halobacteria</taxon>
        <taxon>Halobacteriales</taxon>
        <taxon>Halobacteriaceae</taxon>
    </lineage>
</organism>
<dbReference type="SUPFAM" id="SSF52833">
    <property type="entry name" value="Thioredoxin-like"/>
    <property type="match status" value="1"/>
</dbReference>
<reference evidence="1 2" key="1">
    <citation type="journal article" date="2019" name="Int. J. Syst. Evol. Microbiol.">
        <title>The Global Catalogue of Microorganisms (GCM) 10K type strain sequencing project: providing services to taxonomists for standard genome sequencing and annotation.</title>
        <authorList>
            <consortium name="The Broad Institute Genomics Platform"/>
            <consortium name="The Broad Institute Genome Sequencing Center for Infectious Disease"/>
            <person name="Wu L."/>
            <person name="Ma J."/>
        </authorList>
    </citation>
    <scope>NUCLEOTIDE SEQUENCE [LARGE SCALE GENOMIC DNA]</scope>
    <source>
        <strain evidence="1 2">JCM 16327</strain>
    </source>
</reference>
<dbReference type="AlphaFoldDB" id="A0AAV3T1E6"/>
<dbReference type="InterPro" id="IPR008554">
    <property type="entry name" value="Glutaredoxin-like"/>
</dbReference>